<feature type="region of interest" description="Disordered" evidence="1">
    <location>
        <begin position="40"/>
        <end position="105"/>
    </location>
</feature>
<proteinExistence type="predicted"/>
<gene>
    <name evidence="2" type="ORF">ALC56_11513</name>
</gene>
<reference evidence="2 3" key="1">
    <citation type="submission" date="2016-03" db="EMBL/GenBank/DDBJ databases">
        <title>Trachymyrmex septentrionalis WGS genome.</title>
        <authorList>
            <person name="Nygaard S."/>
            <person name="Hu H."/>
            <person name="Boomsma J."/>
            <person name="Zhang G."/>
        </authorList>
    </citation>
    <scope>NUCLEOTIDE SEQUENCE [LARGE SCALE GENOMIC DNA]</scope>
    <source>
        <strain evidence="2">Tsep2-gDNA-1</strain>
        <tissue evidence="2">Whole body</tissue>
    </source>
</reference>
<dbReference type="Proteomes" id="UP000078541">
    <property type="component" value="Unassembled WGS sequence"/>
</dbReference>
<protein>
    <submittedName>
        <fullName evidence="2">Uncharacterized protein</fullName>
    </submittedName>
</protein>
<evidence type="ECO:0000256" key="1">
    <source>
        <dbReference type="SAM" id="MobiDB-lite"/>
    </source>
</evidence>
<dbReference type="AlphaFoldDB" id="A0A195F1F4"/>
<keyword evidence="3" id="KW-1185">Reference proteome</keyword>
<evidence type="ECO:0000313" key="2">
    <source>
        <dbReference type="EMBL" id="KYN34405.1"/>
    </source>
</evidence>
<sequence>MILLAMFHVSGPIAITLAALLAGERLVVAGLPGVLQQRVPLQQPRRRERRQADAAATRQSGQPGETAVPEDGTAGASVRARPLHQGAPSTRVQSEGERDLQQGRKLRRTMLRDIIDVVHDGTQHSNFEPRITEHLD</sequence>
<name>A0A195F1F4_9HYME</name>
<organism evidence="2 3">
    <name type="scientific">Trachymyrmex septentrionalis</name>
    <dbReference type="NCBI Taxonomy" id="34720"/>
    <lineage>
        <taxon>Eukaryota</taxon>
        <taxon>Metazoa</taxon>
        <taxon>Ecdysozoa</taxon>
        <taxon>Arthropoda</taxon>
        <taxon>Hexapoda</taxon>
        <taxon>Insecta</taxon>
        <taxon>Pterygota</taxon>
        <taxon>Neoptera</taxon>
        <taxon>Endopterygota</taxon>
        <taxon>Hymenoptera</taxon>
        <taxon>Apocrita</taxon>
        <taxon>Aculeata</taxon>
        <taxon>Formicoidea</taxon>
        <taxon>Formicidae</taxon>
        <taxon>Myrmicinae</taxon>
        <taxon>Trachymyrmex</taxon>
    </lineage>
</organism>
<dbReference type="EMBL" id="KQ981864">
    <property type="protein sequence ID" value="KYN34405.1"/>
    <property type="molecule type" value="Genomic_DNA"/>
</dbReference>
<accession>A0A195F1F4</accession>
<evidence type="ECO:0000313" key="3">
    <source>
        <dbReference type="Proteomes" id="UP000078541"/>
    </source>
</evidence>